<dbReference type="InterPro" id="IPR011033">
    <property type="entry name" value="PRC_barrel-like_sf"/>
</dbReference>
<accession>A0ABU0E7V1</accession>
<sequence>MDKIKVGIIVNTHGLKGELKIKSLSDFNDERFKKGNELILLFQNKEIILKVKTYREHKDMVLVTFDGFEDINKVEIWKGSELYIDRNNIEELDEGYYFFELKGCSVYDQDDNLLGEVEDVIDTAANPILRINKTILVPYVDQFIKNVDIENKRIDIEVIEGLL</sequence>
<organism evidence="8 9">
    <name type="scientific">Breznakia pachnodae</name>
    <dbReference type="NCBI Taxonomy" id="265178"/>
    <lineage>
        <taxon>Bacteria</taxon>
        <taxon>Bacillati</taxon>
        <taxon>Bacillota</taxon>
        <taxon>Erysipelotrichia</taxon>
        <taxon>Erysipelotrichales</taxon>
        <taxon>Erysipelotrichaceae</taxon>
        <taxon>Breznakia</taxon>
    </lineage>
</organism>
<dbReference type="InterPro" id="IPR009000">
    <property type="entry name" value="Transl_B-barrel_sf"/>
</dbReference>
<feature type="domain" description="Ribosome maturation factor RimM PRC barrel" evidence="7">
    <location>
        <begin position="99"/>
        <end position="161"/>
    </location>
</feature>
<evidence type="ECO:0000256" key="1">
    <source>
        <dbReference type="ARBA" id="ARBA00022490"/>
    </source>
</evidence>
<dbReference type="EMBL" id="JAUSUR010000008">
    <property type="protein sequence ID" value="MDQ0362950.1"/>
    <property type="molecule type" value="Genomic_DNA"/>
</dbReference>
<evidence type="ECO:0000259" key="6">
    <source>
        <dbReference type="Pfam" id="PF01782"/>
    </source>
</evidence>
<dbReference type="PANTHER" id="PTHR33692">
    <property type="entry name" value="RIBOSOME MATURATION FACTOR RIMM"/>
    <property type="match status" value="1"/>
</dbReference>
<dbReference type="PANTHER" id="PTHR33692:SF1">
    <property type="entry name" value="RIBOSOME MATURATION FACTOR RIMM"/>
    <property type="match status" value="1"/>
</dbReference>
<gene>
    <name evidence="5" type="primary">rimM</name>
    <name evidence="8" type="ORF">J2S15_003711</name>
</gene>
<dbReference type="SUPFAM" id="SSF50447">
    <property type="entry name" value="Translation proteins"/>
    <property type="match status" value="1"/>
</dbReference>
<keyword evidence="2 5" id="KW-0690">Ribosome biogenesis</keyword>
<proteinExistence type="inferred from homology"/>
<dbReference type="Gene3D" id="2.30.30.240">
    <property type="entry name" value="PRC-barrel domain"/>
    <property type="match status" value="1"/>
</dbReference>
<dbReference type="HAMAP" id="MF_00014">
    <property type="entry name" value="Ribosome_mat_RimM"/>
    <property type="match status" value="1"/>
</dbReference>
<keyword evidence="1 5" id="KW-0963">Cytoplasm</keyword>
<dbReference type="InterPro" id="IPR036976">
    <property type="entry name" value="RimM_N_sf"/>
</dbReference>
<evidence type="ECO:0000256" key="4">
    <source>
        <dbReference type="ARBA" id="ARBA00023186"/>
    </source>
</evidence>
<dbReference type="SUPFAM" id="SSF50346">
    <property type="entry name" value="PRC-barrel domain"/>
    <property type="match status" value="1"/>
</dbReference>
<comment type="caution">
    <text evidence="8">The sequence shown here is derived from an EMBL/GenBank/DDBJ whole genome shotgun (WGS) entry which is preliminary data.</text>
</comment>
<keyword evidence="9" id="KW-1185">Reference proteome</keyword>
<comment type="similarity">
    <text evidence="5">Belongs to the RimM family.</text>
</comment>
<dbReference type="RefSeq" id="WP_307411250.1">
    <property type="nucleotide sequence ID" value="NZ_JAUSUR010000008.1"/>
</dbReference>
<protein>
    <recommendedName>
        <fullName evidence="5">Ribosome maturation factor RimM</fullName>
    </recommendedName>
</protein>
<dbReference type="InterPro" id="IPR056792">
    <property type="entry name" value="PRC_RimM"/>
</dbReference>
<keyword evidence="4 5" id="KW-0143">Chaperone</keyword>
<evidence type="ECO:0000259" key="7">
    <source>
        <dbReference type="Pfam" id="PF24986"/>
    </source>
</evidence>
<dbReference type="Gene3D" id="2.40.30.60">
    <property type="entry name" value="RimM"/>
    <property type="match status" value="1"/>
</dbReference>
<comment type="function">
    <text evidence="5">An accessory protein needed during the final step in the assembly of 30S ribosomal subunit, possibly for assembly of the head region. Essential for efficient processing of 16S rRNA. May be needed both before and after RbfA during the maturation of 16S rRNA. It has affinity for free ribosomal 30S subunits but not for 70S ribosomes.</text>
</comment>
<dbReference type="NCBIfam" id="TIGR02273">
    <property type="entry name" value="16S_RimM"/>
    <property type="match status" value="1"/>
</dbReference>
<evidence type="ECO:0000313" key="8">
    <source>
        <dbReference type="EMBL" id="MDQ0362950.1"/>
    </source>
</evidence>
<dbReference type="Proteomes" id="UP001230220">
    <property type="component" value="Unassembled WGS sequence"/>
</dbReference>
<keyword evidence="3 5" id="KW-0698">rRNA processing</keyword>
<reference evidence="8 9" key="1">
    <citation type="submission" date="2023-07" db="EMBL/GenBank/DDBJ databases">
        <title>Genomic Encyclopedia of Type Strains, Phase IV (KMG-IV): sequencing the most valuable type-strain genomes for metagenomic binning, comparative biology and taxonomic classification.</title>
        <authorList>
            <person name="Goeker M."/>
        </authorList>
    </citation>
    <scope>NUCLEOTIDE SEQUENCE [LARGE SCALE GENOMIC DNA]</scope>
    <source>
        <strain evidence="8 9">DSM 16784</strain>
    </source>
</reference>
<dbReference type="Pfam" id="PF24986">
    <property type="entry name" value="PRC_RimM"/>
    <property type="match status" value="1"/>
</dbReference>
<evidence type="ECO:0000313" key="9">
    <source>
        <dbReference type="Proteomes" id="UP001230220"/>
    </source>
</evidence>
<feature type="domain" description="RimM N-terminal" evidence="6">
    <location>
        <begin position="6"/>
        <end position="87"/>
    </location>
</feature>
<name>A0ABU0E7V1_9FIRM</name>
<evidence type="ECO:0000256" key="3">
    <source>
        <dbReference type="ARBA" id="ARBA00022552"/>
    </source>
</evidence>
<comment type="domain">
    <text evidence="5">The PRC barrel domain binds ribosomal protein uS19.</text>
</comment>
<comment type="subcellular location">
    <subcellularLocation>
        <location evidence="5">Cytoplasm</location>
    </subcellularLocation>
</comment>
<evidence type="ECO:0000256" key="5">
    <source>
        <dbReference type="HAMAP-Rule" id="MF_00014"/>
    </source>
</evidence>
<comment type="subunit">
    <text evidence="5">Binds ribosomal protein uS19.</text>
</comment>
<dbReference type="InterPro" id="IPR011961">
    <property type="entry name" value="RimM"/>
</dbReference>
<dbReference type="Pfam" id="PF01782">
    <property type="entry name" value="RimM"/>
    <property type="match status" value="1"/>
</dbReference>
<dbReference type="InterPro" id="IPR002676">
    <property type="entry name" value="RimM_N"/>
</dbReference>
<evidence type="ECO:0000256" key="2">
    <source>
        <dbReference type="ARBA" id="ARBA00022517"/>
    </source>
</evidence>